<keyword evidence="1" id="KW-0812">Transmembrane</keyword>
<feature type="transmembrane region" description="Helical" evidence="1">
    <location>
        <begin position="199"/>
        <end position="218"/>
    </location>
</feature>
<sequence length="239" mass="26987">MVGTTLILKIAIALLMIDAIIELSFISSMVAWLHRRGGGPFEIDYEGSSYSIHGKPLHLLTNQGHTSNGASGTAFVLIGIGGFLALWLRSRIDFRSSTLSKLYYHFWMTMTVLSAMLSFDAMVYTFVITKAHRHQRIDQHVASQLQNRPYPNMVLYPLLSWTPENWYSALLKLDLVDSADRHNVSMHLAIMKAWRWNTIPLFLLGLAVAVVAVLDGLARRKLARRETRSYSPSATKGYF</sequence>
<dbReference type="EMBL" id="CP138584">
    <property type="protein sequence ID" value="WPH00872.1"/>
    <property type="molecule type" value="Genomic_DNA"/>
</dbReference>
<name>A0AAQ3M9K7_9PEZI</name>
<keyword evidence="1" id="KW-0472">Membrane</keyword>
<dbReference type="Proteomes" id="UP001303373">
    <property type="component" value="Chromosome 5"/>
</dbReference>
<protein>
    <submittedName>
        <fullName evidence="2">Uncharacterized protein</fullName>
    </submittedName>
</protein>
<dbReference type="AlphaFoldDB" id="A0AAQ3M9K7"/>
<evidence type="ECO:0000256" key="1">
    <source>
        <dbReference type="SAM" id="Phobius"/>
    </source>
</evidence>
<feature type="transmembrane region" description="Helical" evidence="1">
    <location>
        <begin position="102"/>
        <end position="127"/>
    </location>
</feature>
<evidence type="ECO:0000313" key="2">
    <source>
        <dbReference type="EMBL" id="WPH00872.1"/>
    </source>
</evidence>
<keyword evidence="3" id="KW-1185">Reference proteome</keyword>
<accession>A0AAQ3M9K7</accession>
<reference evidence="2 3" key="1">
    <citation type="submission" date="2023-11" db="EMBL/GenBank/DDBJ databases">
        <title>An acidophilic fungus is an integral part of prey digestion in a carnivorous sundew plant.</title>
        <authorList>
            <person name="Tsai I.J."/>
        </authorList>
    </citation>
    <scope>NUCLEOTIDE SEQUENCE [LARGE SCALE GENOMIC DNA]</scope>
    <source>
        <strain evidence="2">169a</strain>
    </source>
</reference>
<feature type="transmembrane region" description="Helical" evidence="1">
    <location>
        <begin position="69"/>
        <end position="90"/>
    </location>
</feature>
<evidence type="ECO:0000313" key="3">
    <source>
        <dbReference type="Proteomes" id="UP001303373"/>
    </source>
</evidence>
<organism evidence="2 3">
    <name type="scientific">Acrodontium crateriforme</name>
    <dbReference type="NCBI Taxonomy" id="150365"/>
    <lineage>
        <taxon>Eukaryota</taxon>
        <taxon>Fungi</taxon>
        <taxon>Dikarya</taxon>
        <taxon>Ascomycota</taxon>
        <taxon>Pezizomycotina</taxon>
        <taxon>Dothideomycetes</taxon>
        <taxon>Dothideomycetidae</taxon>
        <taxon>Mycosphaerellales</taxon>
        <taxon>Teratosphaeriaceae</taxon>
        <taxon>Acrodontium</taxon>
    </lineage>
</organism>
<proteinExistence type="predicted"/>
<gene>
    <name evidence="2" type="ORF">R9X50_00370300</name>
</gene>
<keyword evidence="1" id="KW-1133">Transmembrane helix</keyword>
<feature type="transmembrane region" description="Helical" evidence="1">
    <location>
        <begin position="12"/>
        <end position="33"/>
    </location>
</feature>